<gene>
    <name evidence="2" type="primary">nrdC</name>
    <name evidence="2" type="ORF">SSSM7_284</name>
</gene>
<dbReference type="KEGG" id="vg:10328849"/>
<name>E3SLJ7_9CAUD</name>
<dbReference type="PROSITE" id="PS51354">
    <property type="entry name" value="GLUTAREDOXIN_2"/>
    <property type="match status" value="1"/>
</dbReference>
<dbReference type="CDD" id="cd02066">
    <property type="entry name" value="GRX_family"/>
    <property type="match status" value="1"/>
</dbReference>
<accession>E3SLJ7</accession>
<keyword evidence="3" id="KW-1185">Reference proteome</keyword>
<dbReference type="SUPFAM" id="SSF52833">
    <property type="entry name" value="Thioredoxin-like"/>
    <property type="match status" value="1"/>
</dbReference>
<dbReference type="OrthoDB" id="25064at10239"/>
<dbReference type="InterPro" id="IPR036249">
    <property type="entry name" value="Thioredoxin-like_sf"/>
</dbReference>
<proteinExistence type="predicted"/>
<dbReference type="RefSeq" id="YP_004324332.1">
    <property type="nucleotide sequence ID" value="NC_015287.1"/>
</dbReference>
<dbReference type="InterPro" id="IPR002109">
    <property type="entry name" value="Glutaredoxin"/>
</dbReference>
<sequence length="85" mass="9586">MVSNDMNFTVYSKKGCGHCEKVLTVLELANLTYVEYKLDRDFDKHQFYSQFGEGSTFPQVTVDAHTIGGAADTVKYLQENNLVTL</sequence>
<dbReference type="InterPro" id="IPR004045">
    <property type="entry name" value="Glutathione_S-Trfase_N"/>
</dbReference>
<organism evidence="2 3">
    <name type="scientific">Synechococcus phage S-SSM7</name>
    <dbReference type="NCBI Taxonomy" id="445686"/>
    <lineage>
        <taxon>Viruses</taxon>
        <taxon>Duplodnaviria</taxon>
        <taxon>Heunggongvirae</taxon>
        <taxon>Uroviricota</taxon>
        <taxon>Caudoviricetes</taxon>
        <taxon>Pantevenvirales</taxon>
        <taxon>Kyanoviridae</taxon>
        <taxon>Lipsvirus</taxon>
        <taxon>Lipsvirus ssm7</taxon>
    </lineage>
</organism>
<reference evidence="2 3" key="1">
    <citation type="journal article" date="2010" name="Environ. Microbiol.">
        <title>Genomic analysis of oceanic cyanobacterial myoviruses compared with T4-like myoviruses from diverse hosts and environments.</title>
        <authorList>
            <person name="Sullivan M.B."/>
            <person name="Huang K.H."/>
            <person name="Ignacio-Espinoza J.C."/>
            <person name="Berlin A.M."/>
            <person name="Kelly L."/>
            <person name="Weigele P.R."/>
            <person name="DeFrancesco A.S."/>
            <person name="Kern S.E."/>
            <person name="Thompson L.R."/>
            <person name="Young S."/>
            <person name="Yandava C."/>
            <person name="Fu R."/>
            <person name="Krastins B."/>
            <person name="Chase M."/>
            <person name="Sarracino D."/>
            <person name="Osburne M.S."/>
            <person name="Henn M.R."/>
            <person name="Chisholm S.W."/>
        </authorList>
    </citation>
    <scope>NUCLEOTIDE SEQUENCE [LARGE SCALE GENOMIC DNA]</scope>
    <source>
        <strain evidence="2">8109-3</strain>
    </source>
</reference>
<dbReference type="Proteomes" id="UP000006527">
    <property type="component" value="Segment"/>
</dbReference>
<protein>
    <submittedName>
        <fullName evidence="2">Glutaredoxin</fullName>
    </submittedName>
</protein>
<dbReference type="PROSITE" id="PS50404">
    <property type="entry name" value="GST_NTER"/>
    <property type="match status" value="1"/>
</dbReference>
<feature type="domain" description="GST N-terminal" evidence="1">
    <location>
        <begin position="6"/>
        <end position="85"/>
    </location>
</feature>
<dbReference type="GeneID" id="10328849"/>
<dbReference type="Gene3D" id="3.40.30.10">
    <property type="entry name" value="Glutaredoxin"/>
    <property type="match status" value="1"/>
</dbReference>
<evidence type="ECO:0000313" key="3">
    <source>
        <dbReference type="Proteomes" id="UP000006527"/>
    </source>
</evidence>
<dbReference type="Pfam" id="PF00462">
    <property type="entry name" value="Glutaredoxin"/>
    <property type="match status" value="1"/>
</dbReference>
<evidence type="ECO:0000259" key="1">
    <source>
        <dbReference type="PROSITE" id="PS50404"/>
    </source>
</evidence>
<dbReference type="EMBL" id="GU071098">
    <property type="protein sequence ID" value="ADO98345.1"/>
    <property type="molecule type" value="Genomic_DNA"/>
</dbReference>
<evidence type="ECO:0000313" key="2">
    <source>
        <dbReference type="EMBL" id="ADO98345.1"/>
    </source>
</evidence>